<evidence type="ECO:0000313" key="1">
    <source>
        <dbReference type="EMBL" id="CDW41418.1"/>
    </source>
</evidence>
<sequence length="37" mass="4325">MWRLCVLQITFFPISFLHNGRSVLISSLEVNLVKLYS</sequence>
<dbReference type="EMBL" id="HACA01024057">
    <property type="protein sequence ID" value="CDW41418.1"/>
    <property type="molecule type" value="Transcribed_RNA"/>
</dbReference>
<name>A0A0K2UT29_LEPSM</name>
<dbReference type="AlphaFoldDB" id="A0A0K2UT29"/>
<protein>
    <submittedName>
        <fullName evidence="1">Uncharacterized protein</fullName>
    </submittedName>
</protein>
<reference evidence="1" key="1">
    <citation type="submission" date="2014-05" db="EMBL/GenBank/DDBJ databases">
        <authorList>
            <person name="Chronopoulou M."/>
        </authorList>
    </citation>
    <scope>NUCLEOTIDE SEQUENCE</scope>
    <source>
        <tissue evidence="1">Whole organism</tissue>
    </source>
</reference>
<proteinExistence type="predicted"/>
<organism evidence="1">
    <name type="scientific">Lepeophtheirus salmonis</name>
    <name type="common">Salmon louse</name>
    <name type="synonym">Caligus salmonis</name>
    <dbReference type="NCBI Taxonomy" id="72036"/>
    <lineage>
        <taxon>Eukaryota</taxon>
        <taxon>Metazoa</taxon>
        <taxon>Ecdysozoa</taxon>
        <taxon>Arthropoda</taxon>
        <taxon>Crustacea</taxon>
        <taxon>Multicrustacea</taxon>
        <taxon>Hexanauplia</taxon>
        <taxon>Copepoda</taxon>
        <taxon>Siphonostomatoida</taxon>
        <taxon>Caligidae</taxon>
        <taxon>Lepeophtheirus</taxon>
    </lineage>
</organism>
<accession>A0A0K2UT29</accession>